<keyword evidence="3" id="KW-0812">Transmembrane</keyword>
<evidence type="ECO:0000313" key="6">
    <source>
        <dbReference type="Proteomes" id="UP000615026"/>
    </source>
</evidence>
<proteinExistence type="predicted"/>
<keyword evidence="3" id="KW-0472">Membrane</keyword>
<organism evidence="5 6">
    <name type="scientific">Leptolyngbya cf. ectocarpi LEGE 11479</name>
    <dbReference type="NCBI Taxonomy" id="1828722"/>
    <lineage>
        <taxon>Bacteria</taxon>
        <taxon>Bacillati</taxon>
        <taxon>Cyanobacteriota</taxon>
        <taxon>Cyanophyceae</taxon>
        <taxon>Leptolyngbyales</taxon>
        <taxon>Leptolyngbyaceae</taxon>
        <taxon>Leptolyngbya group</taxon>
        <taxon>Leptolyngbya</taxon>
    </lineage>
</organism>
<dbReference type="PROSITE" id="PS50011">
    <property type="entry name" value="PROTEIN_KINASE_DOM"/>
    <property type="match status" value="1"/>
</dbReference>
<feature type="transmembrane region" description="Helical" evidence="3">
    <location>
        <begin position="431"/>
        <end position="455"/>
    </location>
</feature>
<keyword evidence="1" id="KW-0547">Nucleotide-binding</keyword>
<keyword evidence="5" id="KW-0808">Transferase</keyword>
<feature type="domain" description="Protein kinase" evidence="4">
    <location>
        <begin position="21"/>
        <end position="276"/>
    </location>
</feature>
<dbReference type="InterPro" id="IPR011009">
    <property type="entry name" value="Kinase-like_dom_sf"/>
</dbReference>
<feature type="transmembrane region" description="Helical" evidence="3">
    <location>
        <begin position="557"/>
        <end position="578"/>
    </location>
</feature>
<sequence length="598" mass="65568">MTSPTDSSLKFGLPDFSEQGFQVKSELGANRAGGRITYLAIHLKTGQRVVIKQFQIAGSSHWGGYEALRQEAQVLKSLEHPGIPRYLGVFRSDDGVCMVQEYKRAESLAKPRSFSPDAIREIAIACLEILVYLQNRIPPIIHRDFKPANILVSKSLDVYLVDFGFARIGDGEVGVSSVVKGTLGFMPPEQIFNRQLTEASDLYGLGMTLMCLISNTPADQVGTLVDVTYQVDFEQLKANVSSVWIQWLKKMVDPRLEHRFANAMAALDAVPDHGLRQPQTSFSTLTIDLTAHTRGETLTTDIQLTNAVPETTLTGTWQVAAHDSDPEPIDGHHRWIDFSPVKLQGNDVTTQLHIDTSQLMTGKTYQRTLLFNSNAQQSVKSLNLTVQTAPSPLQYYPSTPYGLLLVLFGVCWITVRALSALTPEYTLLTPAIYHALFLLALFGNGLGLQMAGWLLHEAKLNSPAARVIMFVGAIAVALMGPLYLLLNVRATDSATAVITIGLSIFSGTLLGILNGFTIEGFWRRGFKPAIAIGLSLGTGLLGILLGLIHGFALSTPWMIFSLIANAIGIGTMLTYLPVKRAQAIALHRRSMERRLIRP</sequence>
<feature type="transmembrane region" description="Helical" evidence="3">
    <location>
        <begin position="529"/>
        <end position="551"/>
    </location>
</feature>
<keyword evidence="6" id="KW-1185">Reference proteome</keyword>
<accession>A0A929F9R6</accession>
<dbReference type="Proteomes" id="UP000615026">
    <property type="component" value="Unassembled WGS sequence"/>
</dbReference>
<dbReference type="EMBL" id="JADEXP010000354">
    <property type="protein sequence ID" value="MBE9069995.1"/>
    <property type="molecule type" value="Genomic_DNA"/>
</dbReference>
<dbReference type="AlphaFoldDB" id="A0A929F9R6"/>
<protein>
    <submittedName>
        <fullName evidence="5">Serine/threonine protein kinase</fullName>
    </submittedName>
</protein>
<keyword evidence="3" id="KW-1133">Transmembrane helix</keyword>
<reference evidence="5" key="1">
    <citation type="submission" date="2020-10" db="EMBL/GenBank/DDBJ databases">
        <authorList>
            <person name="Castelo-Branco R."/>
            <person name="Eusebio N."/>
            <person name="Adriana R."/>
            <person name="Vieira A."/>
            <person name="Brugerolle De Fraissinette N."/>
            <person name="Rezende De Castro R."/>
            <person name="Schneider M.P."/>
            <person name="Vasconcelos V."/>
            <person name="Leao P.N."/>
        </authorList>
    </citation>
    <scope>NUCLEOTIDE SEQUENCE</scope>
    <source>
        <strain evidence="5">LEGE 11479</strain>
    </source>
</reference>
<dbReference type="Pfam" id="PF00069">
    <property type="entry name" value="Pkinase"/>
    <property type="match status" value="1"/>
</dbReference>
<dbReference type="InterPro" id="IPR008271">
    <property type="entry name" value="Ser/Thr_kinase_AS"/>
</dbReference>
<evidence type="ECO:0000259" key="4">
    <source>
        <dbReference type="PROSITE" id="PS50011"/>
    </source>
</evidence>
<feature type="transmembrane region" description="Helical" evidence="3">
    <location>
        <begin position="467"/>
        <end position="488"/>
    </location>
</feature>
<keyword evidence="5" id="KW-0418">Kinase</keyword>
<keyword evidence="5" id="KW-0723">Serine/threonine-protein kinase</keyword>
<dbReference type="SUPFAM" id="SSF56112">
    <property type="entry name" value="Protein kinase-like (PK-like)"/>
    <property type="match status" value="1"/>
</dbReference>
<dbReference type="Gene3D" id="1.10.510.10">
    <property type="entry name" value="Transferase(Phosphotransferase) domain 1"/>
    <property type="match status" value="1"/>
</dbReference>
<dbReference type="PROSITE" id="PS00108">
    <property type="entry name" value="PROTEIN_KINASE_ST"/>
    <property type="match status" value="1"/>
</dbReference>
<dbReference type="RefSeq" id="WP_193995879.1">
    <property type="nucleotide sequence ID" value="NZ_JADEXP010000354.1"/>
</dbReference>
<dbReference type="GO" id="GO:0004674">
    <property type="term" value="F:protein serine/threonine kinase activity"/>
    <property type="evidence" value="ECO:0007669"/>
    <property type="project" value="UniProtKB-KW"/>
</dbReference>
<feature type="transmembrane region" description="Helical" evidence="3">
    <location>
        <begin position="401"/>
        <end position="419"/>
    </location>
</feature>
<evidence type="ECO:0000256" key="2">
    <source>
        <dbReference type="ARBA" id="ARBA00022840"/>
    </source>
</evidence>
<comment type="caution">
    <text evidence="5">The sequence shown here is derived from an EMBL/GenBank/DDBJ whole genome shotgun (WGS) entry which is preliminary data.</text>
</comment>
<dbReference type="PANTHER" id="PTHR24363">
    <property type="entry name" value="SERINE/THREONINE PROTEIN KINASE"/>
    <property type="match status" value="1"/>
</dbReference>
<feature type="transmembrane region" description="Helical" evidence="3">
    <location>
        <begin position="494"/>
        <end position="517"/>
    </location>
</feature>
<name>A0A929F9R6_LEPEC</name>
<dbReference type="GO" id="GO:0005524">
    <property type="term" value="F:ATP binding"/>
    <property type="evidence" value="ECO:0007669"/>
    <property type="project" value="UniProtKB-KW"/>
</dbReference>
<gene>
    <name evidence="5" type="ORF">IQ260_25470</name>
</gene>
<evidence type="ECO:0000256" key="1">
    <source>
        <dbReference type="ARBA" id="ARBA00022741"/>
    </source>
</evidence>
<evidence type="ECO:0000256" key="3">
    <source>
        <dbReference type="SAM" id="Phobius"/>
    </source>
</evidence>
<keyword evidence="2" id="KW-0067">ATP-binding</keyword>
<dbReference type="InterPro" id="IPR000719">
    <property type="entry name" value="Prot_kinase_dom"/>
</dbReference>
<evidence type="ECO:0000313" key="5">
    <source>
        <dbReference type="EMBL" id="MBE9069995.1"/>
    </source>
</evidence>
<dbReference type="PANTHER" id="PTHR24363:SF7">
    <property type="entry name" value="SERINE_THREONINE-PROTEIN KINASE-LIKE PROTEIN E"/>
    <property type="match status" value="1"/>
</dbReference>
<dbReference type="CDD" id="cd14014">
    <property type="entry name" value="STKc_PknB_like"/>
    <property type="match status" value="1"/>
</dbReference>